<dbReference type="PANTHER" id="PTHR30383:SF19">
    <property type="entry name" value="FIBRONECTIN TYPE-III DOMAIN-CONTAINING PROTEIN"/>
    <property type="match status" value="1"/>
</dbReference>
<dbReference type="Pfam" id="PF13472">
    <property type="entry name" value="Lipase_GDSL_2"/>
    <property type="match status" value="1"/>
</dbReference>
<reference evidence="3" key="1">
    <citation type="journal article" date="2023" name="Commun. Biol.">
        <title>Genome analysis of Parmales, the sister group of diatoms, reveals the evolutionary specialization of diatoms from phago-mixotrophs to photoautotrophs.</title>
        <authorList>
            <person name="Ban H."/>
            <person name="Sato S."/>
            <person name="Yoshikawa S."/>
            <person name="Yamada K."/>
            <person name="Nakamura Y."/>
            <person name="Ichinomiya M."/>
            <person name="Sato N."/>
            <person name="Blanc-Mathieu R."/>
            <person name="Endo H."/>
            <person name="Kuwata A."/>
            <person name="Ogata H."/>
        </authorList>
    </citation>
    <scope>NUCLEOTIDE SEQUENCE [LARGE SCALE GENOMIC DNA]</scope>
    <source>
        <strain evidence="3">NIES 3700</strain>
    </source>
</reference>
<dbReference type="OrthoDB" id="408760at2759"/>
<dbReference type="PANTHER" id="PTHR30383">
    <property type="entry name" value="THIOESTERASE 1/PROTEASE 1/LYSOPHOSPHOLIPASE L1"/>
    <property type="match status" value="1"/>
</dbReference>
<dbReference type="InterPro" id="IPR013830">
    <property type="entry name" value="SGNH_hydro"/>
</dbReference>
<dbReference type="EMBL" id="BRXW01000139">
    <property type="protein sequence ID" value="GMI09648.1"/>
    <property type="molecule type" value="Genomic_DNA"/>
</dbReference>
<proteinExistence type="predicted"/>
<comment type="caution">
    <text evidence="2">The sequence shown here is derived from an EMBL/GenBank/DDBJ whole genome shotgun (WGS) entry which is preliminary data.</text>
</comment>
<gene>
    <name evidence="2" type="ORF">TrLO_g6579</name>
</gene>
<evidence type="ECO:0000313" key="2">
    <source>
        <dbReference type="EMBL" id="GMI09648.1"/>
    </source>
</evidence>
<dbReference type="InterPro" id="IPR008265">
    <property type="entry name" value="Lipase_GDSL_AS"/>
</dbReference>
<name>A0A9W7KS34_9STRA</name>
<dbReference type="InterPro" id="IPR051532">
    <property type="entry name" value="Ester_Hydrolysis_Enzymes"/>
</dbReference>
<accession>A0A9W7KS34</accession>
<organism evidence="2 3">
    <name type="scientific">Triparma laevis f. longispina</name>
    <dbReference type="NCBI Taxonomy" id="1714387"/>
    <lineage>
        <taxon>Eukaryota</taxon>
        <taxon>Sar</taxon>
        <taxon>Stramenopiles</taxon>
        <taxon>Ochrophyta</taxon>
        <taxon>Bolidophyceae</taxon>
        <taxon>Parmales</taxon>
        <taxon>Triparmaceae</taxon>
        <taxon>Triparma</taxon>
    </lineage>
</organism>
<feature type="domain" description="SGNH hydrolase-type esterase" evidence="1">
    <location>
        <begin position="5"/>
        <end position="180"/>
    </location>
</feature>
<sequence>MILLAFGDSLTAGMTNGSKDYPPAGFISKLLGEKYIVMQQGIGGDLLEDMPRRLEGTLKEQAAKHRGKVDMCIFWGGTNDIRCGRSANDAFKFFQSAIETCKINECKVVVLTVPEMSFETAGSGSIGANRRAFNDLVIANAEEEGYTLVDVASAIPYLSLSEEDQKKWYCDGLHFTRNGYSKVATMVVEVIKARRKKKRTAVGEVAEATEVKEKIETATSIIETTMT</sequence>
<evidence type="ECO:0000313" key="3">
    <source>
        <dbReference type="Proteomes" id="UP001165122"/>
    </source>
</evidence>
<protein>
    <recommendedName>
        <fullName evidence="1">SGNH hydrolase-type esterase domain-containing protein</fullName>
    </recommendedName>
</protein>
<dbReference type="AlphaFoldDB" id="A0A9W7KS34"/>
<dbReference type="PROSITE" id="PS01098">
    <property type="entry name" value="LIPASE_GDSL_SER"/>
    <property type="match status" value="1"/>
</dbReference>
<keyword evidence="3" id="KW-1185">Reference proteome</keyword>
<dbReference type="SUPFAM" id="SSF52266">
    <property type="entry name" value="SGNH hydrolase"/>
    <property type="match status" value="1"/>
</dbReference>
<dbReference type="CDD" id="cd00229">
    <property type="entry name" value="SGNH_hydrolase"/>
    <property type="match status" value="1"/>
</dbReference>
<dbReference type="Proteomes" id="UP001165122">
    <property type="component" value="Unassembled WGS sequence"/>
</dbReference>
<dbReference type="GO" id="GO:0004622">
    <property type="term" value="F:phosphatidylcholine lysophospholipase activity"/>
    <property type="evidence" value="ECO:0007669"/>
    <property type="project" value="TreeGrafter"/>
</dbReference>
<dbReference type="Gene3D" id="3.40.50.1110">
    <property type="entry name" value="SGNH hydrolase"/>
    <property type="match status" value="1"/>
</dbReference>
<dbReference type="InterPro" id="IPR036514">
    <property type="entry name" value="SGNH_hydro_sf"/>
</dbReference>
<dbReference type="GO" id="GO:0006629">
    <property type="term" value="P:lipid metabolic process"/>
    <property type="evidence" value="ECO:0007669"/>
    <property type="project" value="InterPro"/>
</dbReference>
<evidence type="ECO:0000259" key="1">
    <source>
        <dbReference type="Pfam" id="PF13472"/>
    </source>
</evidence>